<protein>
    <recommendedName>
        <fullName evidence="3">Succinylglutamate desuccinylase</fullName>
    </recommendedName>
</protein>
<dbReference type="EMBL" id="QUAH01000005">
    <property type="protein sequence ID" value="RFT15996.1"/>
    <property type="molecule type" value="Genomic_DNA"/>
</dbReference>
<reference evidence="1 2" key="1">
    <citation type="submission" date="2018-08" db="EMBL/GenBank/DDBJ databases">
        <title>Genome analysis of the thermophilic bacterium of the candidate phylum Aminicenantes from deep subsurface aquifer revealed its physiology and ecological role.</title>
        <authorList>
            <person name="Kadnikov V.V."/>
            <person name="Mardanov A.V."/>
            <person name="Beletsky A.V."/>
            <person name="Karnachuk O.V."/>
            <person name="Ravin N.V."/>
        </authorList>
    </citation>
    <scope>NUCLEOTIDE SEQUENCE [LARGE SCALE GENOMIC DNA]</scope>
    <source>
        <strain evidence="1">BY38</strain>
    </source>
</reference>
<accession>A0A3E2BN13</accession>
<evidence type="ECO:0008006" key="3">
    <source>
        <dbReference type="Google" id="ProtNLM"/>
    </source>
</evidence>
<dbReference type="Proteomes" id="UP000257323">
    <property type="component" value="Unassembled WGS sequence"/>
</dbReference>
<evidence type="ECO:0000313" key="1">
    <source>
        <dbReference type="EMBL" id="RFT15996.1"/>
    </source>
</evidence>
<gene>
    <name evidence="1" type="ORF">OP8BY_2002</name>
</gene>
<dbReference type="SUPFAM" id="SSF53187">
    <property type="entry name" value="Zn-dependent exopeptidases"/>
    <property type="match status" value="1"/>
</dbReference>
<evidence type="ECO:0000313" key="2">
    <source>
        <dbReference type="Proteomes" id="UP000257323"/>
    </source>
</evidence>
<dbReference type="AlphaFoldDB" id="A0A3E2BN13"/>
<organism evidence="1 2">
    <name type="scientific">Candidatus Saccharicenans subterraneus</name>
    <dbReference type="NCBI Taxonomy" id="2508984"/>
    <lineage>
        <taxon>Bacteria</taxon>
        <taxon>Candidatus Aminicenantota</taxon>
        <taxon>Candidatus Aminicenantia</taxon>
        <taxon>Candidatus Aminicenantales</taxon>
        <taxon>Candidatus Saccharicenantaceae</taxon>
        <taxon>Candidatus Saccharicenans</taxon>
    </lineage>
</organism>
<dbReference type="Gene3D" id="3.40.630.10">
    <property type="entry name" value="Zn peptidases"/>
    <property type="match status" value="2"/>
</dbReference>
<name>A0A3E2BN13_9BACT</name>
<sequence length="388" mass="43430">MKTAGTGFKLSVTAVFIILLIAGGWPLRQHRHFPVEIVCGPGVTEIRNLSDYLPALKGTKADTPVFILSGKEPGGSVLVMGNTHANEPEGLLTVAIMIENAVVEKGTVFLIPSFNRSASLNTRPGEGYPLYFSIRTPWGQKRFRMGNRDASPLDQWPDPDVYIHYPEKQMLSYLDIRNTNRTWPGRKNGLPMEQVTFAAMELLRREQVDLAIDLHGAETMFPVTNCIVAPEKSMRIATLASLTVKSMEGFENHLESSPEKFRGLSHREIGDYSDTLPFLLESPIPFLDQPTGAKTEKLFLDGRDEFLLSLARKKKLFVPYDESGWSLDRRVGQHLSVSLEIIRQYSRKTPDRAIIIKNVPRYSDVVDNGTGSYFHNPASSEKGKVVKI</sequence>
<comment type="caution">
    <text evidence="1">The sequence shown here is derived from an EMBL/GenBank/DDBJ whole genome shotgun (WGS) entry which is preliminary data.</text>
</comment>
<proteinExistence type="predicted"/>